<evidence type="ECO:0000256" key="15">
    <source>
        <dbReference type="ARBA" id="ARBA00036527"/>
    </source>
</evidence>
<evidence type="ECO:0000256" key="5">
    <source>
        <dbReference type="ARBA" id="ARBA00022598"/>
    </source>
</evidence>
<dbReference type="GO" id="GO:0004467">
    <property type="term" value="F:long-chain fatty acid-CoA ligase activity"/>
    <property type="evidence" value="ECO:0007669"/>
    <property type="project" value="UniProtKB-EC"/>
</dbReference>
<dbReference type="GO" id="GO:0005324">
    <property type="term" value="F:long-chain fatty acid transmembrane transporter activity"/>
    <property type="evidence" value="ECO:0007669"/>
    <property type="project" value="TreeGrafter"/>
</dbReference>
<dbReference type="Pfam" id="PF13193">
    <property type="entry name" value="AMP-binding_C"/>
    <property type="match status" value="1"/>
</dbReference>
<evidence type="ECO:0000256" key="20">
    <source>
        <dbReference type="ARBA" id="ARBA00068795"/>
    </source>
</evidence>
<dbReference type="GO" id="GO:0044539">
    <property type="term" value="P:long-chain fatty acid import into cell"/>
    <property type="evidence" value="ECO:0007669"/>
    <property type="project" value="TreeGrafter"/>
</dbReference>
<evidence type="ECO:0000256" key="14">
    <source>
        <dbReference type="ARBA" id="ARBA00026121"/>
    </source>
</evidence>
<feature type="domain" description="AMP-binding enzyme C-terminal" evidence="24">
    <location>
        <begin position="512"/>
        <end position="587"/>
    </location>
</feature>
<dbReference type="PANTHER" id="PTHR43107">
    <property type="entry name" value="LONG-CHAIN FATTY ACID TRANSPORT PROTEIN"/>
    <property type="match status" value="1"/>
</dbReference>
<dbReference type="NCBIfam" id="NF006134">
    <property type="entry name" value="PRK08279.1"/>
    <property type="match status" value="1"/>
</dbReference>
<evidence type="ECO:0000256" key="6">
    <source>
        <dbReference type="ARBA" id="ARBA00022692"/>
    </source>
</evidence>
<dbReference type="InterPro" id="IPR025110">
    <property type="entry name" value="AMP-bd_C"/>
</dbReference>
<evidence type="ECO:0000256" key="11">
    <source>
        <dbReference type="ARBA" id="ARBA00023055"/>
    </source>
</evidence>
<keyword evidence="3" id="KW-0813">Transport</keyword>
<evidence type="ECO:0000256" key="12">
    <source>
        <dbReference type="ARBA" id="ARBA00023136"/>
    </source>
</evidence>
<dbReference type="OrthoDB" id="288590at2759"/>
<dbReference type="PROSITE" id="PS00455">
    <property type="entry name" value="AMP_BINDING"/>
    <property type="match status" value="1"/>
</dbReference>
<keyword evidence="11" id="KW-0445">Lipid transport</keyword>
<dbReference type="GO" id="GO:0005886">
    <property type="term" value="C:plasma membrane"/>
    <property type="evidence" value="ECO:0007669"/>
    <property type="project" value="UniProtKB-SubCell"/>
</dbReference>
<keyword evidence="8" id="KW-0276">Fatty acid metabolism</keyword>
<dbReference type="InterPro" id="IPR042099">
    <property type="entry name" value="ANL_N_sf"/>
</dbReference>
<feature type="transmembrane region" description="Helical" evidence="22">
    <location>
        <begin position="6"/>
        <end position="37"/>
    </location>
</feature>
<dbReference type="AlphaFoldDB" id="A0A9P0H355"/>
<gene>
    <name evidence="25" type="ORF">NEZAVI_LOCUS2206</name>
</gene>
<dbReference type="GO" id="GO:0005778">
    <property type="term" value="C:peroxisomal membrane"/>
    <property type="evidence" value="ECO:0007669"/>
    <property type="project" value="UniProtKB-SubCell"/>
</dbReference>
<dbReference type="SUPFAM" id="SSF56801">
    <property type="entry name" value="Acetyl-CoA synthetase-like"/>
    <property type="match status" value="1"/>
</dbReference>
<proteinExistence type="inferred from homology"/>
<keyword evidence="10 22" id="KW-1133">Transmembrane helix</keyword>
<evidence type="ECO:0000256" key="1">
    <source>
        <dbReference type="ARBA" id="ARBA00004651"/>
    </source>
</evidence>
<dbReference type="InterPro" id="IPR020845">
    <property type="entry name" value="AMP-binding_CS"/>
</dbReference>
<evidence type="ECO:0000313" key="25">
    <source>
        <dbReference type="EMBL" id="CAH1391127.1"/>
    </source>
</evidence>
<evidence type="ECO:0000256" key="22">
    <source>
        <dbReference type="SAM" id="Phobius"/>
    </source>
</evidence>
<comment type="similarity">
    <text evidence="2">Belongs to the ATP-dependent AMP-binding enzyme family.</text>
</comment>
<dbReference type="GO" id="GO:0005789">
    <property type="term" value="C:endoplasmic reticulum membrane"/>
    <property type="evidence" value="ECO:0007669"/>
    <property type="project" value="TreeGrafter"/>
</dbReference>
<keyword evidence="7" id="KW-0547">Nucleotide-binding</keyword>
<dbReference type="Gene3D" id="3.40.50.12780">
    <property type="entry name" value="N-terminal domain of ligase-like"/>
    <property type="match status" value="1"/>
</dbReference>
<dbReference type="FunFam" id="3.30.300.30:FF:000002">
    <property type="entry name" value="Long-chain fatty acid transport protein 1"/>
    <property type="match status" value="1"/>
</dbReference>
<dbReference type="InterPro" id="IPR000873">
    <property type="entry name" value="AMP-dep_synth/lig_dom"/>
</dbReference>
<dbReference type="Proteomes" id="UP001152798">
    <property type="component" value="Chromosome 1"/>
</dbReference>
<evidence type="ECO:0000256" key="10">
    <source>
        <dbReference type="ARBA" id="ARBA00022989"/>
    </source>
</evidence>
<evidence type="ECO:0000256" key="17">
    <source>
        <dbReference type="ARBA" id="ARBA00046271"/>
    </source>
</evidence>
<evidence type="ECO:0000256" key="4">
    <source>
        <dbReference type="ARBA" id="ARBA00022475"/>
    </source>
</evidence>
<evidence type="ECO:0000256" key="9">
    <source>
        <dbReference type="ARBA" id="ARBA00022840"/>
    </source>
</evidence>
<evidence type="ECO:0000256" key="8">
    <source>
        <dbReference type="ARBA" id="ARBA00022832"/>
    </source>
</evidence>
<evidence type="ECO:0000259" key="23">
    <source>
        <dbReference type="Pfam" id="PF00501"/>
    </source>
</evidence>
<comment type="catalytic activity">
    <reaction evidence="18">
        <text>tetracosanoate + ATP + CoA = tetracosanoyl-CoA + AMP + diphosphate</text>
        <dbReference type="Rhea" id="RHEA:33639"/>
        <dbReference type="ChEBI" id="CHEBI:30616"/>
        <dbReference type="ChEBI" id="CHEBI:31014"/>
        <dbReference type="ChEBI" id="CHEBI:33019"/>
        <dbReference type="ChEBI" id="CHEBI:57287"/>
        <dbReference type="ChEBI" id="CHEBI:65052"/>
        <dbReference type="ChEBI" id="CHEBI:456215"/>
    </reaction>
    <physiologicalReaction direction="left-to-right" evidence="18">
        <dbReference type="Rhea" id="RHEA:33640"/>
    </physiologicalReaction>
</comment>
<feature type="transmembrane region" description="Helical" evidence="22">
    <location>
        <begin position="136"/>
        <end position="153"/>
    </location>
</feature>
<keyword evidence="8" id="KW-0443">Lipid metabolism</keyword>
<evidence type="ECO:0000256" key="16">
    <source>
        <dbReference type="ARBA" id="ARBA00041297"/>
    </source>
</evidence>
<keyword evidence="9" id="KW-0067">ATP-binding</keyword>
<accession>A0A9P0H355</accession>
<evidence type="ECO:0000256" key="21">
    <source>
        <dbReference type="ARBA" id="ARBA00078285"/>
    </source>
</evidence>
<dbReference type="Pfam" id="PF00501">
    <property type="entry name" value="AMP-binding"/>
    <property type="match status" value="1"/>
</dbReference>
<sequence>MNLGNLAFFLIPPAILIYFLGFFWTILVTITCALIYFRRRVYIIIKTFPRDVRFIRSMGRLIVTSKKCTKQNLTIVTLFKRQLEKTPDKAIYLFEDQVWTMRDVENYSNKIGNIFKEAGFQKGDVVALFMTNRPEFICIWLGLAKIGVITALINSNLKGSPLKHCLDAASCKAMIFSDDLSEMVFDLESVTVDMYQASGTVKDDKVKNLVQMMENAPTTNPVSHEISIHDKLLYIYTSGTTGLPKAAVMPHSRFVLATLAMISLLDLQDDDIIYNPLPLYHTAGGTLGAGPALSHGIKTVLRKKFSASSYITDCIKYKATIGQYIGEMCRYMLATIPKPEDTQHTLRNMIGNGLRPAIWSAFVRRFQIPRITEVYGATEGNVNIANLDGTIGAVGSLPQCLPAFLFPVAIIKIDPETMKPVRNKDGLCIRSKANEPGMFVGQIKKNDPSREFHGYVDKKASENKIWHDVFHKGDSVFVSGDLMVMDEYGYIFFKDRTGDTYRWKGENVATSEVEAVVSAVAGLKDCTVYGVQVGELEGKAGMAAVVDPGNELDMPKFALALDKALPQYARPLFLRVLSAMELTGTFKLMKGQLQRQGFNPDDVPDKLYFRQGSTYVPLDKHMYSSIVAGDMKL</sequence>
<evidence type="ECO:0000256" key="18">
    <source>
        <dbReference type="ARBA" id="ARBA00048666"/>
    </source>
</evidence>
<keyword evidence="12 22" id="KW-0472">Membrane</keyword>
<comment type="function">
    <text evidence="19">Acyl-CoA synthetase required for both the import of long chain fatty acids (LCFAs) (C14-C18) and the activation very long chain fatty acids (VLCFAs) (C20-C26) by esterification of the fatty acids into metabolically active CoA-thioesters for subsequent degradation or incorporation into phospholipids. The transport and fatty acyl-CoA synthetase activities are genetically separable and are thus independent activities. Esterifies VLCFAs in the peroxisome matrix. The VLCFAs are actively transported into peroxisomes by a PXA1-PXA2 heterodimeric transporter in the peroxisomal membrane.</text>
</comment>
<evidence type="ECO:0000256" key="13">
    <source>
        <dbReference type="ARBA" id="ARBA00023140"/>
    </source>
</evidence>
<reference evidence="25" key="1">
    <citation type="submission" date="2022-01" db="EMBL/GenBank/DDBJ databases">
        <authorList>
            <person name="King R."/>
        </authorList>
    </citation>
    <scope>NUCLEOTIDE SEQUENCE</scope>
</reference>
<evidence type="ECO:0000256" key="2">
    <source>
        <dbReference type="ARBA" id="ARBA00006432"/>
    </source>
</evidence>
<name>A0A9P0H355_NEZVI</name>
<dbReference type="FunFam" id="3.40.50.12780:FF:000019">
    <property type="entry name" value="Long-chain fatty acid transporter"/>
    <property type="match status" value="1"/>
</dbReference>
<dbReference type="Gene3D" id="3.30.300.30">
    <property type="match status" value="1"/>
</dbReference>
<dbReference type="GO" id="GO:0005524">
    <property type="term" value="F:ATP binding"/>
    <property type="evidence" value="ECO:0007669"/>
    <property type="project" value="UniProtKB-KW"/>
</dbReference>
<evidence type="ECO:0000256" key="19">
    <source>
        <dbReference type="ARBA" id="ARBA00060276"/>
    </source>
</evidence>
<keyword evidence="5" id="KW-0436">Ligase</keyword>
<keyword evidence="6 22" id="KW-0812">Transmembrane</keyword>
<evidence type="ECO:0000259" key="24">
    <source>
        <dbReference type="Pfam" id="PF13193"/>
    </source>
</evidence>
<keyword evidence="13" id="KW-0576">Peroxisome</keyword>
<comment type="subcellular location">
    <subcellularLocation>
        <location evidence="1">Cell membrane</location>
        <topology evidence="1">Multi-pass membrane protein</topology>
    </subcellularLocation>
    <subcellularLocation>
        <location evidence="17">Peroxisome membrane</location>
    </subcellularLocation>
</comment>
<dbReference type="PANTHER" id="PTHR43107:SF15">
    <property type="entry name" value="FATTY ACID TRANSPORT PROTEIN 3, ISOFORM A"/>
    <property type="match status" value="1"/>
</dbReference>
<evidence type="ECO:0000256" key="7">
    <source>
        <dbReference type="ARBA" id="ARBA00022741"/>
    </source>
</evidence>
<evidence type="ECO:0000256" key="3">
    <source>
        <dbReference type="ARBA" id="ARBA00022448"/>
    </source>
</evidence>
<keyword evidence="26" id="KW-1185">Reference proteome</keyword>
<keyword evidence="4" id="KW-1003">Cell membrane</keyword>
<dbReference type="EC" id="6.2.1.3" evidence="14"/>
<evidence type="ECO:0000313" key="26">
    <source>
        <dbReference type="Proteomes" id="UP001152798"/>
    </source>
</evidence>
<comment type="catalytic activity">
    <reaction evidence="15">
        <text>a very long-chain fatty acid + ATP + CoA = a very long-chain fatty acyl-CoA + AMP + diphosphate</text>
        <dbReference type="Rhea" id="RHEA:54536"/>
        <dbReference type="ChEBI" id="CHEBI:30616"/>
        <dbReference type="ChEBI" id="CHEBI:33019"/>
        <dbReference type="ChEBI" id="CHEBI:57287"/>
        <dbReference type="ChEBI" id="CHEBI:58950"/>
        <dbReference type="ChEBI" id="CHEBI:138261"/>
        <dbReference type="ChEBI" id="CHEBI:456215"/>
    </reaction>
    <physiologicalReaction direction="left-to-right" evidence="15">
        <dbReference type="Rhea" id="RHEA:54537"/>
    </physiologicalReaction>
</comment>
<dbReference type="EMBL" id="OV725077">
    <property type="protein sequence ID" value="CAH1391127.1"/>
    <property type="molecule type" value="Genomic_DNA"/>
</dbReference>
<feature type="domain" description="AMP-dependent synthetase/ligase" evidence="23">
    <location>
        <begin position="79"/>
        <end position="433"/>
    </location>
</feature>
<dbReference type="InterPro" id="IPR045851">
    <property type="entry name" value="AMP-bd_C_sf"/>
</dbReference>
<organism evidence="25 26">
    <name type="scientific">Nezara viridula</name>
    <name type="common">Southern green stink bug</name>
    <name type="synonym">Cimex viridulus</name>
    <dbReference type="NCBI Taxonomy" id="85310"/>
    <lineage>
        <taxon>Eukaryota</taxon>
        <taxon>Metazoa</taxon>
        <taxon>Ecdysozoa</taxon>
        <taxon>Arthropoda</taxon>
        <taxon>Hexapoda</taxon>
        <taxon>Insecta</taxon>
        <taxon>Pterygota</taxon>
        <taxon>Neoptera</taxon>
        <taxon>Paraneoptera</taxon>
        <taxon>Hemiptera</taxon>
        <taxon>Heteroptera</taxon>
        <taxon>Panheteroptera</taxon>
        <taxon>Pentatomomorpha</taxon>
        <taxon>Pentatomoidea</taxon>
        <taxon>Pentatomidae</taxon>
        <taxon>Pentatominae</taxon>
        <taxon>Nezara</taxon>
    </lineage>
</organism>
<protein>
    <recommendedName>
        <fullName evidence="20">Very long-chain fatty acid transport protein</fullName>
        <ecNumber evidence="14">6.2.1.3</ecNumber>
    </recommendedName>
    <alternativeName>
        <fullName evidence="16">Long-chain-fatty-acid--CoA ligase</fullName>
    </alternativeName>
    <alternativeName>
        <fullName evidence="21">Very-long-chain acyl-CoA synthetase</fullName>
    </alternativeName>
</protein>